<evidence type="ECO:0000256" key="1">
    <source>
        <dbReference type="SAM" id="MobiDB-lite"/>
    </source>
</evidence>
<gene>
    <name evidence="2" type="ORF">MSPICULIGERA_LOCUS15214</name>
</gene>
<comment type="caution">
    <text evidence="2">The sequence shown here is derived from an EMBL/GenBank/DDBJ whole genome shotgun (WGS) entry which is preliminary data.</text>
</comment>
<proteinExistence type="predicted"/>
<dbReference type="EMBL" id="CATQJA010002647">
    <property type="protein sequence ID" value="CAJ0576933.1"/>
    <property type="molecule type" value="Genomic_DNA"/>
</dbReference>
<protein>
    <submittedName>
        <fullName evidence="2">Uncharacterized protein</fullName>
    </submittedName>
</protein>
<evidence type="ECO:0000313" key="2">
    <source>
        <dbReference type="EMBL" id="CAJ0576933.1"/>
    </source>
</evidence>
<feature type="non-terminal residue" evidence="2">
    <location>
        <position position="113"/>
    </location>
</feature>
<reference evidence="2" key="1">
    <citation type="submission" date="2023-06" db="EMBL/GenBank/DDBJ databases">
        <authorList>
            <person name="Delattre M."/>
        </authorList>
    </citation>
    <scope>NUCLEOTIDE SEQUENCE</scope>
    <source>
        <strain evidence="2">AF72</strain>
    </source>
</reference>
<organism evidence="2 3">
    <name type="scientific">Mesorhabditis spiculigera</name>
    <dbReference type="NCBI Taxonomy" id="96644"/>
    <lineage>
        <taxon>Eukaryota</taxon>
        <taxon>Metazoa</taxon>
        <taxon>Ecdysozoa</taxon>
        <taxon>Nematoda</taxon>
        <taxon>Chromadorea</taxon>
        <taxon>Rhabditida</taxon>
        <taxon>Rhabditina</taxon>
        <taxon>Rhabditomorpha</taxon>
        <taxon>Rhabditoidea</taxon>
        <taxon>Rhabditidae</taxon>
        <taxon>Mesorhabditinae</taxon>
        <taxon>Mesorhabditis</taxon>
    </lineage>
</organism>
<accession>A0AA36G8Y6</accession>
<name>A0AA36G8Y6_9BILA</name>
<dbReference type="InterPro" id="IPR019425">
    <property type="entry name" value="7TM_GPCR_serpentine_rcpt_Srt"/>
</dbReference>
<dbReference type="AlphaFoldDB" id="A0AA36G8Y6"/>
<evidence type="ECO:0000313" key="3">
    <source>
        <dbReference type="Proteomes" id="UP001177023"/>
    </source>
</evidence>
<dbReference type="Proteomes" id="UP001177023">
    <property type="component" value="Unassembled WGS sequence"/>
</dbReference>
<sequence>MAALGFMDVFSLCLSAHLSGIFYILGAEYCMYPRIHNFVMHLGQASWHLMHGIPSLVYLFLNKTIHRRVFGKYSVFHYRASSGIKPLSTVQKEGPSKGHSQARGTMSEVRLGF</sequence>
<feature type="region of interest" description="Disordered" evidence="1">
    <location>
        <begin position="87"/>
        <end position="113"/>
    </location>
</feature>
<keyword evidence="3" id="KW-1185">Reference proteome</keyword>
<dbReference type="Pfam" id="PF10321">
    <property type="entry name" value="7TM_GPCR_Srt"/>
    <property type="match status" value="2"/>
</dbReference>